<evidence type="ECO:0000313" key="3">
    <source>
        <dbReference type="EMBL" id="PTL35331.1"/>
    </source>
</evidence>
<keyword evidence="3" id="KW-0645">Protease</keyword>
<keyword evidence="4" id="KW-1185">Reference proteome</keyword>
<dbReference type="GO" id="GO:0005829">
    <property type="term" value="C:cytosol"/>
    <property type="evidence" value="ECO:0007669"/>
    <property type="project" value="TreeGrafter"/>
</dbReference>
<comment type="similarity">
    <text evidence="1">Belongs to the peptidase U62 family.</text>
</comment>
<dbReference type="InterPro" id="IPR045569">
    <property type="entry name" value="Metalloprtase-TldD/E_C"/>
</dbReference>
<feature type="domain" description="Metalloprotease TldD/E C-terminal" evidence="2">
    <location>
        <begin position="279"/>
        <end position="513"/>
    </location>
</feature>
<dbReference type="InterPro" id="IPR036059">
    <property type="entry name" value="TldD/PmbA_sf"/>
</dbReference>
<dbReference type="Gene3D" id="3.30.2290.10">
    <property type="entry name" value="PmbA/TldD superfamily"/>
    <property type="match status" value="1"/>
</dbReference>
<dbReference type="Pfam" id="PF19289">
    <property type="entry name" value="PmbA_TldD_3rd"/>
    <property type="match status" value="1"/>
</dbReference>
<evidence type="ECO:0000259" key="2">
    <source>
        <dbReference type="Pfam" id="PF19289"/>
    </source>
</evidence>
<dbReference type="AlphaFoldDB" id="A0A2T4TW44"/>
<dbReference type="EMBL" id="NVQC01000026">
    <property type="protein sequence ID" value="PTL35331.1"/>
    <property type="molecule type" value="Genomic_DNA"/>
</dbReference>
<dbReference type="InterPro" id="IPR051463">
    <property type="entry name" value="Peptidase_U62_metallo"/>
</dbReference>
<dbReference type="OrthoDB" id="229879at2"/>
<reference evidence="3 4" key="1">
    <citation type="submission" date="2017-09" db="EMBL/GenBank/DDBJ databases">
        <title>Bloom of a denitrifying methanotroph, Candidatus Methylomirabilis limnetica, in a deep stratified lake.</title>
        <authorList>
            <person name="Graf J.S."/>
            <person name="Marchant H.K."/>
            <person name="Tienken D."/>
            <person name="Hach P.F."/>
            <person name="Brand A."/>
            <person name="Schubert C.J."/>
            <person name="Kuypers M.M."/>
            <person name="Milucka J."/>
        </authorList>
    </citation>
    <scope>NUCLEOTIDE SEQUENCE [LARGE SCALE GENOMIC DNA]</scope>
    <source>
        <strain evidence="3 4">Zug</strain>
    </source>
</reference>
<sequence length="522" mass="57536">MSTQPMTVQIIDQIKPMIFDLATRYRKTLRGCRYVDIRVQVDEGQSAAAENGGSKHSTRDYGFAVGIRALSGNGMVAPGYFGQSLGIADIDRLAQVVKGGLRHAHHRALANAERKSATREAFSPLGDTLISTTLAPIEIHQDIVPARFEVDPLSVPLDEIVAMTTEISKSTLALDPHVKYTFISAFTLLSRELLCSSEGANIDQCFALTQGTCFIVTDGKSGTQELYDYMGHQRGWEVLTKGVQEEFIQFPDFRTFCMNLTGDAVSLCNARPLKATDREMVVVTDPHYNTLTVHEIVGHPAELDRALKMEASYAGRSWLFRDLQEHQMGKPIASPLVSAFSDPSLPGYGHYKYDHEGTSGRKVMHIDHGIFTGFMNSRQTAAILGIPPNGSYTATDASMVPLIRMSNTVFSPGERDPHEIIREIPHGYYLVGHRTPSIAESRENFRISAMKVYEIKHGQIGELFCNGGIMADTKDYLMKVDAVGNDFRLYPIPNCGKGQPMQTKRLGNGGPTMRSRAILTGA</sequence>
<dbReference type="GO" id="GO:0006508">
    <property type="term" value="P:proteolysis"/>
    <property type="evidence" value="ECO:0007669"/>
    <property type="project" value="UniProtKB-KW"/>
</dbReference>
<gene>
    <name evidence="3" type="ORF">CLG94_10475</name>
</gene>
<comment type="caution">
    <text evidence="3">The sequence shown here is derived from an EMBL/GenBank/DDBJ whole genome shotgun (WGS) entry which is preliminary data.</text>
</comment>
<dbReference type="RefSeq" id="WP_107563356.1">
    <property type="nucleotide sequence ID" value="NZ_NVQC01000026.1"/>
</dbReference>
<dbReference type="PANTHER" id="PTHR30624">
    <property type="entry name" value="UNCHARACTERIZED PROTEIN TLDD AND PMBA"/>
    <property type="match status" value="1"/>
</dbReference>
<dbReference type="PANTHER" id="PTHR30624:SF0">
    <property type="entry name" value="METALLOPROTEASE SLR0863"/>
    <property type="match status" value="1"/>
</dbReference>
<name>A0A2T4TW44_9BACT</name>
<organism evidence="3 4">
    <name type="scientific">Candidatus Methylomirabilis limnetica</name>
    <dbReference type="NCBI Taxonomy" id="2033718"/>
    <lineage>
        <taxon>Bacteria</taxon>
        <taxon>Candidatus Methylomirabilota</taxon>
        <taxon>Candidatus Methylomirabilia</taxon>
        <taxon>Candidatus Methylomirabilales</taxon>
        <taxon>Candidatus Methylomirabilaceae</taxon>
        <taxon>Candidatus Methylomirabilis</taxon>
    </lineage>
</organism>
<dbReference type="SUPFAM" id="SSF111283">
    <property type="entry name" value="Putative modulator of DNA gyrase, PmbA/TldD"/>
    <property type="match status" value="1"/>
</dbReference>
<evidence type="ECO:0000256" key="1">
    <source>
        <dbReference type="ARBA" id="ARBA00005836"/>
    </source>
</evidence>
<reference evidence="4" key="2">
    <citation type="journal article" date="2018" name="Environ. Microbiol.">
        <title>Bloom of a denitrifying methanotroph, 'Candidatus Methylomirabilis limnetica', in a deep stratified lake.</title>
        <authorList>
            <person name="Graf J.S."/>
            <person name="Mayr M.J."/>
            <person name="Marchant H.K."/>
            <person name="Tienken D."/>
            <person name="Hach P.F."/>
            <person name="Brand A."/>
            <person name="Schubert C.J."/>
            <person name="Kuypers M.M."/>
            <person name="Milucka J."/>
        </authorList>
    </citation>
    <scope>NUCLEOTIDE SEQUENCE [LARGE SCALE GENOMIC DNA]</scope>
    <source>
        <strain evidence="4">Zug</strain>
    </source>
</reference>
<dbReference type="InterPro" id="IPR035068">
    <property type="entry name" value="TldD/PmbA_N"/>
</dbReference>
<evidence type="ECO:0000313" key="4">
    <source>
        <dbReference type="Proteomes" id="UP000241436"/>
    </source>
</evidence>
<protein>
    <submittedName>
        <fullName evidence="3">Protease</fullName>
    </submittedName>
</protein>
<keyword evidence="3" id="KW-0378">Hydrolase</keyword>
<dbReference type="Proteomes" id="UP000241436">
    <property type="component" value="Unassembled WGS sequence"/>
</dbReference>
<dbReference type="GO" id="GO:0008237">
    <property type="term" value="F:metallopeptidase activity"/>
    <property type="evidence" value="ECO:0007669"/>
    <property type="project" value="InterPro"/>
</dbReference>
<proteinExistence type="inferred from homology"/>
<accession>A0A2T4TW44</accession>